<dbReference type="SUPFAM" id="SSF53850">
    <property type="entry name" value="Periplasmic binding protein-like II"/>
    <property type="match status" value="1"/>
</dbReference>
<dbReference type="PANTHER" id="PTHR30290">
    <property type="entry name" value="PERIPLASMIC BINDING COMPONENT OF ABC TRANSPORTER"/>
    <property type="match status" value="1"/>
</dbReference>
<dbReference type="Gene3D" id="3.40.190.10">
    <property type="entry name" value="Periplasmic binding protein-like II"/>
    <property type="match status" value="1"/>
</dbReference>
<dbReference type="Pfam" id="PF00496">
    <property type="entry name" value="SBP_bac_5"/>
    <property type="match status" value="1"/>
</dbReference>
<gene>
    <name evidence="6" type="ORF">B1B_10101</name>
</gene>
<dbReference type="GO" id="GO:0015833">
    <property type="term" value="P:peptide transport"/>
    <property type="evidence" value="ECO:0007669"/>
    <property type="project" value="TreeGrafter"/>
</dbReference>
<dbReference type="EMBL" id="AUZY01006651">
    <property type="protein sequence ID" value="EQD53675.1"/>
    <property type="molecule type" value="Genomic_DNA"/>
</dbReference>
<comment type="subcellular location">
    <subcellularLocation>
        <location evidence="1">Cell envelope</location>
    </subcellularLocation>
</comment>
<evidence type="ECO:0000256" key="1">
    <source>
        <dbReference type="ARBA" id="ARBA00004196"/>
    </source>
</evidence>
<feature type="non-terminal residue" evidence="6">
    <location>
        <position position="225"/>
    </location>
</feature>
<evidence type="ECO:0000259" key="5">
    <source>
        <dbReference type="Pfam" id="PF00496"/>
    </source>
</evidence>
<dbReference type="GO" id="GO:0030313">
    <property type="term" value="C:cell envelope"/>
    <property type="evidence" value="ECO:0007669"/>
    <property type="project" value="UniProtKB-SubCell"/>
</dbReference>
<feature type="non-terminal residue" evidence="6">
    <location>
        <position position="1"/>
    </location>
</feature>
<comment type="similarity">
    <text evidence="2">Belongs to the bacterial solute-binding protein 5 family.</text>
</comment>
<dbReference type="AlphaFoldDB" id="T1BHR3"/>
<reference evidence="6" key="2">
    <citation type="journal article" date="2014" name="ISME J.">
        <title>Microbial stratification in low pH oxic and suboxic macroscopic growths along an acid mine drainage.</title>
        <authorList>
            <person name="Mendez-Garcia C."/>
            <person name="Mesa V."/>
            <person name="Sprenger R.R."/>
            <person name="Richter M."/>
            <person name="Diez M.S."/>
            <person name="Solano J."/>
            <person name="Bargiela R."/>
            <person name="Golyshina O.V."/>
            <person name="Manteca A."/>
            <person name="Ramos J.L."/>
            <person name="Gallego J.R."/>
            <person name="Llorente I."/>
            <person name="Martins Dos Santos V.A."/>
            <person name="Jensen O.N."/>
            <person name="Pelaez A.I."/>
            <person name="Sanchez J."/>
            <person name="Ferrer M."/>
        </authorList>
    </citation>
    <scope>NUCLEOTIDE SEQUENCE</scope>
</reference>
<reference evidence="6" key="1">
    <citation type="submission" date="2013-08" db="EMBL/GenBank/DDBJ databases">
        <authorList>
            <person name="Mendez C."/>
            <person name="Richter M."/>
            <person name="Ferrer M."/>
            <person name="Sanchez J."/>
        </authorList>
    </citation>
    <scope>NUCLEOTIDE SEQUENCE</scope>
</reference>
<feature type="domain" description="Solute-binding protein family 5" evidence="5">
    <location>
        <begin position="2"/>
        <end position="200"/>
    </location>
</feature>
<keyword evidence="4" id="KW-0732">Signal</keyword>
<name>T1BHR3_9ZZZZ</name>
<comment type="caution">
    <text evidence="6">The sequence shown here is derived from an EMBL/GenBank/DDBJ whole genome shotgun (WGS) entry which is preliminary data.</text>
</comment>
<dbReference type="InterPro" id="IPR000914">
    <property type="entry name" value="SBP_5_dom"/>
</dbReference>
<evidence type="ECO:0000313" key="6">
    <source>
        <dbReference type="EMBL" id="EQD53675.1"/>
    </source>
</evidence>
<organism evidence="6">
    <name type="scientific">mine drainage metagenome</name>
    <dbReference type="NCBI Taxonomy" id="410659"/>
    <lineage>
        <taxon>unclassified sequences</taxon>
        <taxon>metagenomes</taxon>
        <taxon>ecological metagenomes</taxon>
    </lineage>
</organism>
<sequence length="225" mass="25424">ATIRLKSYRWSDGTPVTSRDIEFWMNLLLANKSQWVTYTPGDWLDFISTLSYPNPTTFRITFARAYSHVWLLGNALSEITPIPQHAWDRTSTRGAVGNYDRTPAGARAVFAFLDRQSKSRTTWDTDPLWQVVDGPFRLEPGDGFDATTGFTILVPNRGYSGPVKPTLSRVEEVPFTSDTAELDSLLAGRIDYGYLPFTDVTLRARLQHQGSRVEPWLDWGITVAM</sequence>
<evidence type="ECO:0000256" key="3">
    <source>
        <dbReference type="ARBA" id="ARBA00022448"/>
    </source>
</evidence>
<protein>
    <submittedName>
        <fullName evidence="6">Extracellular solute-binding protein family 5</fullName>
    </submittedName>
</protein>
<dbReference type="PANTHER" id="PTHR30290:SF10">
    <property type="entry name" value="PERIPLASMIC OLIGOPEPTIDE-BINDING PROTEIN-RELATED"/>
    <property type="match status" value="1"/>
</dbReference>
<dbReference type="GO" id="GO:1904680">
    <property type="term" value="F:peptide transmembrane transporter activity"/>
    <property type="evidence" value="ECO:0007669"/>
    <property type="project" value="TreeGrafter"/>
</dbReference>
<evidence type="ECO:0000256" key="4">
    <source>
        <dbReference type="ARBA" id="ARBA00022729"/>
    </source>
</evidence>
<evidence type="ECO:0000256" key="2">
    <source>
        <dbReference type="ARBA" id="ARBA00005695"/>
    </source>
</evidence>
<dbReference type="InterPro" id="IPR039424">
    <property type="entry name" value="SBP_5"/>
</dbReference>
<keyword evidence="3" id="KW-0813">Transport</keyword>
<proteinExistence type="inferred from homology"/>
<accession>T1BHR3</accession>